<protein>
    <submittedName>
        <fullName evidence="2">DUF998 domain-containing protein</fullName>
    </submittedName>
</protein>
<keyword evidence="1" id="KW-0472">Membrane</keyword>
<feature type="transmembrane region" description="Helical" evidence="1">
    <location>
        <begin position="46"/>
        <end position="70"/>
    </location>
</feature>
<name>A0ABT6J972_9GAMM</name>
<reference evidence="2 3" key="1">
    <citation type="submission" date="2023-04" db="EMBL/GenBank/DDBJ databases">
        <title>Luteimonas endophyticus RD2P54.</title>
        <authorList>
            <person name="Sun J.-Q."/>
        </authorList>
    </citation>
    <scope>NUCLEOTIDE SEQUENCE [LARGE SCALE GENOMIC DNA]</scope>
    <source>
        <strain evidence="2 3">RD2P54</strain>
    </source>
</reference>
<evidence type="ECO:0000256" key="1">
    <source>
        <dbReference type="SAM" id="Phobius"/>
    </source>
</evidence>
<evidence type="ECO:0000313" key="2">
    <source>
        <dbReference type="EMBL" id="MDH5823371.1"/>
    </source>
</evidence>
<comment type="caution">
    <text evidence="2">The sequence shown here is derived from an EMBL/GenBank/DDBJ whole genome shotgun (WGS) entry which is preliminary data.</text>
</comment>
<gene>
    <name evidence="2" type="ORF">QFW77_10280</name>
</gene>
<feature type="transmembrane region" description="Helical" evidence="1">
    <location>
        <begin position="141"/>
        <end position="158"/>
    </location>
</feature>
<dbReference type="RefSeq" id="WP_280574553.1">
    <property type="nucleotide sequence ID" value="NZ_JARXRM010000032.1"/>
</dbReference>
<dbReference type="InterPro" id="IPR009339">
    <property type="entry name" value="DUF998"/>
</dbReference>
<dbReference type="Pfam" id="PF06197">
    <property type="entry name" value="DUF998"/>
    <property type="match status" value="1"/>
</dbReference>
<keyword evidence="3" id="KW-1185">Reference proteome</keyword>
<keyword evidence="1" id="KW-1133">Transmembrane helix</keyword>
<feature type="transmembrane region" description="Helical" evidence="1">
    <location>
        <begin position="82"/>
        <end position="102"/>
    </location>
</feature>
<sequence length="193" mass="19692">MAARHAGWLAGALFASAVAGFALLPPGYSHLQHPVALLGAGGVPGAAAFNALGLVLPGLLAAAAALAVYRDLPPAAGWGPRIGARMLLLSALAFAAQGLLPLDLRELDGGSGRLHGSAWLLWLLAFLPGVLLLATVPRLRVAGVLAAIAAGALALLPLEPLPRALAQRLAFAAWFVWLAVAPWLRRDATAAQP</sequence>
<evidence type="ECO:0000313" key="3">
    <source>
        <dbReference type="Proteomes" id="UP001156940"/>
    </source>
</evidence>
<accession>A0ABT6J972</accession>
<dbReference type="Proteomes" id="UP001156940">
    <property type="component" value="Unassembled WGS sequence"/>
</dbReference>
<dbReference type="EMBL" id="JARXRM010000032">
    <property type="protein sequence ID" value="MDH5823371.1"/>
    <property type="molecule type" value="Genomic_DNA"/>
</dbReference>
<feature type="transmembrane region" description="Helical" evidence="1">
    <location>
        <begin position="164"/>
        <end position="184"/>
    </location>
</feature>
<keyword evidence="1" id="KW-0812">Transmembrane</keyword>
<proteinExistence type="predicted"/>
<feature type="transmembrane region" description="Helical" evidence="1">
    <location>
        <begin position="114"/>
        <end position="134"/>
    </location>
</feature>
<organism evidence="2 3">
    <name type="scientific">Luteimonas endophytica</name>
    <dbReference type="NCBI Taxonomy" id="3042023"/>
    <lineage>
        <taxon>Bacteria</taxon>
        <taxon>Pseudomonadati</taxon>
        <taxon>Pseudomonadota</taxon>
        <taxon>Gammaproteobacteria</taxon>
        <taxon>Lysobacterales</taxon>
        <taxon>Lysobacteraceae</taxon>
        <taxon>Luteimonas</taxon>
    </lineage>
</organism>